<protein>
    <submittedName>
        <fullName evidence="1">Protein SUPPRESSOR OF npr1-1, CONSTITUTIVE 1-like</fullName>
    </submittedName>
</protein>
<dbReference type="Gene3D" id="3.80.10.10">
    <property type="entry name" value="Ribonuclease Inhibitor"/>
    <property type="match status" value="2"/>
</dbReference>
<evidence type="ECO:0000313" key="1">
    <source>
        <dbReference type="EMBL" id="KAA3472419.1"/>
    </source>
</evidence>
<dbReference type="AlphaFoldDB" id="A0A5B6VSM1"/>
<dbReference type="PANTHER" id="PTHR11017">
    <property type="entry name" value="LEUCINE-RICH REPEAT-CONTAINING PROTEIN"/>
    <property type="match status" value="1"/>
</dbReference>
<dbReference type="Proteomes" id="UP000325315">
    <property type="component" value="Unassembled WGS sequence"/>
</dbReference>
<organism evidence="1 2">
    <name type="scientific">Gossypium australe</name>
    <dbReference type="NCBI Taxonomy" id="47621"/>
    <lineage>
        <taxon>Eukaryota</taxon>
        <taxon>Viridiplantae</taxon>
        <taxon>Streptophyta</taxon>
        <taxon>Embryophyta</taxon>
        <taxon>Tracheophyta</taxon>
        <taxon>Spermatophyta</taxon>
        <taxon>Magnoliopsida</taxon>
        <taxon>eudicotyledons</taxon>
        <taxon>Gunneridae</taxon>
        <taxon>Pentapetalae</taxon>
        <taxon>rosids</taxon>
        <taxon>malvids</taxon>
        <taxon>Malvales</taxon>
        <taxon>Malvaceae</taxon>
        <taxon>Malvoideae</taxon>
        <taxon>Gossypium</taxon>
    </lineage>
</organism>
<gene>
    <name evidence="1" type="ORF">EPI10_022902</name>
</gene>
<dbReference type="SUPFAM" id="SSF52058">
    <property type="entry name" value="L domain-like"/>
    <property type="match status" value="1"/>
</dbReference>
<reference evidence="2" key="1">
    <citation type="journal article" date="2019" name="Plant Biotechnol. J.">
        <title>Genome sequencing of the Australian wild diploid species Gossypium australe highlights disease resistance and delayed gland morphogenesis.</title>
        <authorList>
            <person name="Cai Y."/>
            <person name="Cai X."/>
            <person name="Wang Q."/>
            <person name="Wang P."/>
            <person name="Zhang Y."/>
            <person name="Cai C."/>
            <person name="Xu Y."/>
            <person name="Wang K."/>
            <person name="Zhou Z."/>
            <person name="Wang C."/>
            <person name="Geng S."/>
            <person name="Li B."/>
            <person name="Dong Q."/>
            <person name="Hou Y."/>
            <person name="Wang H."/>
            <person name="Ai P."/>
            <person name="Liu Z."/>
            <person name="Yi F."/>
            <person name="Sun M."/>
            <person name="An G."/>
            <person name="Cheng J."/>
            <person name="Zhang Y."/>
            <person name="Shi Q."/>
            <person name="Xie Y."/>
            <person name="Shi X."/>
            <person name="Chang Y."/>
            <person name="Huang F."/>
            <person name="Chen Y."/>
            <person name="Hong S."/>
            <person name="Mi L."/>
            <person name="Sun Q."/>
            <person name="Zhang L."/>
            <person name="Zhou B."/>
            <person name="Peng R."/>
            <person name="Zhang X."/>
            <person name="Liu F."/>
        </authorList>
    </citation>
    <scope>NUCLEOTIDE SEQUENCE [LARGE SCALE GENOMIC DNA]</scope>
    <source>
        <strain evidence="2">cv. PA1801</strain>
    </source>
</reference>
<dbReference type="EMBL" id="SMMG02000005">
    <property type="protein sequence ID" value="KAA3472419.1"/>
    <property type="molecule type" value="Genomic_DNA"/>
</dbReference>
<comment type="caution">
    <text evidence="1">The sequence shown here is derived from an EMBL/GenBank/DDBJ whole genome shotgun (WGS) entry which is preliminary data.</text>
</comment>
<dbReference type="InterPro" id="IPR044974">
    <property type="entry name" value="Disease_R_plants"/>
</dbReference>
<evidence type="ECO:0000313" key="2">
    <source>
        <dbReference type="Proteomes" id="UP000325315"/>
    </source>
</evidence>
<name>A0A5B6VSM1_9ROSI</name>
<accession>A0A5B6VSM1</accession>
<dbReference type="PANTHER" id="PTHR11017:SF559">
    <property type="entry name" value="DISEASE RESISTANCE PROTEIN CHL1"/>
    <property type="match status" value="1"/>
</dbReference>
<keyword evidence="2" id="KW-1185">Reference proteome</keyword>
<sequence length="284" mass="31930">MNKTLTLNADVLLKMKRLRVLRVIYHSNCHDLVYLSNELQLLDWTGFSLKNLPSNFQPENLVALLLSHSNIEQPWKENKSMHKLKVLNLEGSENLIKAPDFTTTPNLDTLVLKDCTRLTHVHPSIGVLKRLKLLNLKDCKSLRSLPTKIGMESLEELILSGNPKRKDKFHCSDAAFVVKLDLGGNNLISLPSCLTQLPQLGWLRLIDCKALKSVSELPTNKLYVNIDGCTSLEIVAYPSKAFISRYSANICNSKIWAGMVAVNCFRLAENVDALTLLKKELKVP</sequence>
<dbReference type="InterPro" id="IPR032675">
    <property type="entry name" value="LRR_dom_sf"/>
</dbReference>
<dbReference type="OrthoDB" id="1733683at2759"/>
<dbReference type="GO" id="GO:0006952">
    <property type="term" value="P:defense response"/>
    <property type="evidence" value="ECO:0007669"/>
    <property type="project" value="InterPro"/>
</dbReference>
<proteinExistence type="predicted"/>